<feature type="transmembrane region" description="Helical" evidence="6">
    <location>
        <begin position="314"/>
        <end position="332"/>
    </location>
</feature>
<evidence type="ECO:0000256" key="5">
    <source>
        <dbReference type="ARBA" id="ARBA00023136"/>
    </source>
</evidence>
<keyword evidence="8" id="KW-1185">Reference proteome</keyword>
<organism evidence="7 8">
    <name type="scientific">Mucilaginibacter galii</name>
    <dbReference type="NCBI Taxonomy" id="2005073"/>
    <lineage>
        <taxon>Bacteria</taxon>
        <taxon>Pseudomonadati</taxon>
        <taxon>Bacteroidota</taxon>
        <taxon>Sphingobacteriia</taxon>
        <taxon>Sphingobacteriales</taxon>
        <taxon>Sphingobacteriaceae</taxon>
        <taxon>Mucilaginibacter</taxon>
    </lineage>
</organism>
<dbReference type="Proteomes" id="UP000662074">
    <property type="component" value="Unassembled WGS sequence"/>
</dbReference>
<reference evidence="7" key="1">
    <citation type="journal article" date="2014" name="Int. J. Syst. Evol. Microbiol.">
        <title>Complete genome sequence of Corynebacterium casei LMG S-19264T (=DSM 44701T), isolated from a smear-ripened cheese.</title>
        <authorList>
            <consortium name="US DOE Joint Genome Institute (JGI-PGF)"/>
            <person name="Walter F."/>
            <person name="Albersmeier A."/>
            <person name="Kalinowski J."/>
            <person name="Ruckert C."/>
        </authorList>
    </citation>
    <scope>NUCLEOTIDE SEQUENCE</scope>
    <source>
        <strain evidence="7">CCM 8711</strain>
    </source>
</reference>
<keyword evidence="3 6" id="KW-0812">Transmembrane</keyword>
<dbReference type="Pfam" id="PF13440">
    <property type="entry name" value="Polysacc_synt_3"/>
    <property type="match status" value="1"/>
</dbReference>
<comment type="subcellular location">
    <subcellularLocation>
        <location evidence="1">Cell membrane</location>
        <topology evidence="1">Multi-pass membrane protein</topology>
    </subcellularLocation>
</comment>
<evidence type="ECO:0000256" key="6">
    <source>
        <dbReference type="SAM" id="Phobius"/>
    </source>
</evidence>
<evidence type="ECO:0000313" key="8">
    <source>
        <dbReference type="Proteomes" id="UP000662074"/>
    </source>
</evidence>
<dbReference type="GO" id="GO:0005886">
    <property type="term" value="C:plasma membrane"/>
    <property type="evidence" value="ECO:0007669"/>
    <property type="project" value="UniProtKB-SubCell"/>
</dbReference>
<proteinExistence type="predicted"/>
<feature type="transmembrane region" description="Helical" evidence="6">
    <location>
        <begin position="65"/>
        <end position="87"/>
    </location>
</feature>
<gene>
    <name evidence="7" type="ORF">GCM10011425_09450</name>
</gene>
<dbReference type="PANTHER" id="PTHR30250">
    <property type="entry name" value="PST FAMILY PREDICTED COLANIC ACID TRANSPORTER"/>
    <property type="match status" value="1"/>
</dbReference>
<reference evidence="7" key="2">
    <citation type="submission" date="2020-09" db="EMBL/GenBank/DDBJ databases">
        <authorList>
            <person name="Sun Q."/>
            <person name="Sedlacek I."/>
        </authorList>
    </citation>
    <scope>NUCLEOTIDE SEQUENCE</scope>
    <source>
        <strain evidence="7">CCM 8711</strain>
    </source>
</reference>
<evidence type="ECO:0000256" key="1">
    <source>
        <dbReference type="ARBA" id="ARBA00004651"/>
    </source>
</evidence>
<evidence type="ECO:0000313" key="7">
    <source>
        <dbReference type="EMBL" id="GGI49733.1"/>
    </source>
</evidence>
<comment type="caution">
    <text evidence="7">The sequence shown here is derived from an EMBL/GenBank/DDBJ whole genome shotgun (WGS) entry which is preliminary data.</text>
</comment>
<feature type="transmembrane region" description="Helical" evidence="6">
    <location>
        <begin position="158"/>
        <end position="177"/>
    </location>
</feature>
<feature type="transmembrane region" description="Helical" evidence="6">
    <location>
        <begin position="344"/>
        <end position="363"/>
    </location>
</feature>
<accession>A0A917J619</accession>
<keyword evidence="4 6" id="KW-1133">Transmembrane helix</keyword>
<sequence>MSGLSLVTMIILYHALSLGDAGVWVFFQSVLILVDTFRSGFITTAFIKFYAGASPQRMAEVAGSAWWISLIITGILLLLNIPAYLLIPFIHDESLVLFMKWAGLSYIFSLPWFMATCILQGQQRFDKLLYVRMVNQLSFLLGVAALYFAGSINVLGVLYVYLASNLLTSVYVLLMRWTQISNIAKRTTNGITELFHFGKYSVGTTMISNLFRTSDTFIINFILNKQAVAIYNLGQTLMQLVEIPLRSFAATGMPELSAAYNQNNRSTVIGTMKRYTGTLTVILIPAVILGCILADLPVYLIGGGKYVGTDAANVFRLFLTFALLYPADRFFALTLDVIHHPKVNFYKVVVMLIANVGFDWLGVTLLGSIYGIAIATVFPVMIGVMIGYKALCRYHPFSLGSIYVTGYQQIKAWIKPWFNNKPGNRNPLFDVL</sequence>
<dbReference type="PANTHER" id="PTHR30250:SF11">
    <property type="entry name" value="O-ANTIGEN TRANSPORTER-RELATED"/>
    <property type="match status" value="1"/>
</dbReference>
<keyword evidence="2" id="KW-1003">Cell membrane</keyword>
<evidence type="ECO:0000256" key="3">
    <source>
        <dbReference type="ARBA" id="ARBA00022692"/>
    </source>
</evidence>
<dbReference type="InterPro" id="IPR050833">
    <property type="entry name" value="Poly_Biosynth_Transport"/>
</dbReference>
<evidence type="ECO:0000256" key="4">
    <source>
        <dbReference type="ARBA" id="ARBA00022989"/>
    </source>
</evidence>
<evidence type="ECO:0008006" key="9">
    <source>
        <dbReference type="Google" id="ProtNLM"/>
    </source>
</evidence>
<name>A0A917J619_9SPHI</name>
<feature type="transmembrane region" description="Helical" evidence="6">
    <location>
        <begin position="133"/>
        <end position="152"/>
    </location>
</feature>
<protein>
    <recommendedName>
        <fullName evidence="9">Lipopolysaccharide biosynthesis protein</fullName>
    </recommendedName>
</protein>
<dbReference type="AlphaFoldDB" id="A0A917J619"/>
<feature type="transmembrane region" description="Helical" evidence="6">
    <location>
        <begin position="279"/>
        <end position="302"/>
    </location>
</feature>
<dbReference type="EMBL" id="BMDO01000001">
    <property type="protein sequence ID" value="GGI49733.1"/>
    <property type="molecule type" value="Genomic_DNA"/>
</dbReference>
<keyword evidence="5 6" id="KW-0472">Membrane</keyword>
<feature type="transmembrane region" description="Helical" evidence="6">
    <location>
        <begin position="369"/>
        <end position="388"/>
    </location>
</feature>
<evidence type="ECO:0000256" key="2">
    <source>
        <dbReference type="ARBA" id="ARBA00022475"/>
    </source>
</evidence>
<feature type="transmembrane region" description="Helical" evidence="6">
    <location>
        <begin position="99"/>
        <end position="121"/>
    </location>
</feature>